<comment type="caution">
    <text evidence="5">The sequence shown here is derived from an EMBL/GenBank/DDBJ whole genome shotgun (WGS) entry which is preliminary data.</text>
</comment>
<keyword evidence="3" id="KW-0100">Branched-chain amino acid biosynthesis</keyword>
<dbReference type="InterPro" id="IPR045865">
    <property type="entry name" value="ACT-like_dom_sf"/>
</dbReference>
<comment type="subunit">
    <text evidence="1 3">Dimer of large and small chains.</text>
</comment>
<dbReference type="InterPro" id="IPR002912">
    <property type="entry name" value="ACT_dom"/>
</dbReference>
<dbReference type="EMBL" id="LVEN01000027">
    <property type="protein sequence ID" value="OCB73534.1"/>
    <property type="molecule type" value="Genomic_DNA"/>
</dbReference>
<dbReference type="Pfam" id="PF10369">
    <property type="entry name" value="ALS_ss_C"/>
    <property type="match status" value="1"/>
</dbReference>
<dbReference type="InterPro" id="IPR054480">
    <property type="entry name" value="AHAS_small-like_ACT"/>
</dbReference>
<name>A0ABX2XHU6_9FLAO</name>
<comment type="catalytic activity">
    <reaction evidence="2 3">
        <text>2 pyruvate + H(+) = (2S)-2-acetolactate + CO2</text>
        <dbReference type="Rhea" id="RHEA:25249"/>
        <dbReference type="ChEBI" id="CHEBI:15361"/>
        <dbReference type="ChEBI" id="CHEBI:15378"/>
        <dbReference type="ChEBI" id="CHEBI:16526"/>
        <dbReference type="ChEBI" id="CHEBI:58476"/>
        <dbReference type="EC" id="2.2.1.6"/>
    </reaction>
</comment>
<protein>
    <recommendedName>
        <fullName evidence="3">Acetolactate synthase small subunit</fullName>
        <shortName evidence="3">AHAS</shortName>
        <shortName evidence="3">ALS</shortName>
        <ecNumber evidence="3">2.2.1.6</ecNumber>
    </recommendedName>
    <alternativeName>
        <fullName evidence="3">Acetohydroxy-acid synthase small subunit</fullName>
    </alternativeName>
</protein>
<dbReference type="RefSeq" id="WP_065449854.1">
    <property type="nucleotide sequence ID" value="NZ_LVEN01000027.1"/>
</dbReference>
<gene>
    <name evidence="5" type="ORF">FLP_12665</name>
</gene>
<dbReference type="NCBIfam" id="TIGR00119">
    <property type="entry name" value="acolac_sm"/>
    <property type="match status" value="1"/>
</dbReference>
<dbReference type="Gene3D" id="3.30.70.260">
    <property type="match status" value="1"/>
</dbReference>
<proteinExistence type="inferred from homology"/>
<comment type="similarity">
    <text evidence="3">Belongs to the acetolactate synthase small subunit family.</text>
</comment>
<reference evidence="6" key="1">
    <citation type="submission" date="2016-03" db="EMBL/GenBank/DDBJ databases">
        <title>Draft genome sequence of Paenibacillus glacialis DSM 22343.</title>
        <authorList>
            <person name="Shin S.-K."/>
            <person name="Yi H."/>
        </authorList>
    </citation>
    <scope>NUCLEOTIDE SEQUENCE [LARGE SCALE GENOMIC DNA]</scope>
    <source>
        <strain evidence="6">CCUG 60099</strain>
    </source>
</reference>
<dbReference type="SUPFAM" id="SSF55021">
    <property type="entry name" value="ACT-like"/>
    <property type="match status" value="2"/>
</dbReference>
<evidence type="ECO:0000256" key="3">
    <source>
        <dbReference type="RuleBase" id="RU368092"/>
    </source>
</evidence>
<evidence type="ECO:0000313" key="5">
    <source>
        <dbReference type="EMBL" id="OCB73534.1"/>
    </source>
</evidence>
<dbReference type="EC" id="2.2.1.6" evidence="3"/>
<dbReference type="InterPro" id="IPR019455">
    <property type="entry name" value="Acetolactate_synth_ssu_C"/>
</dbReference>
<keyword evidence="3" id="KW-0808">Transferase</keyword>
<evidence type="ECO:0000313" key="6">
    <source>
        <dbReference type="Proteomes" id="UP000093343"/>
    </source>
</evidence>
<evidence type="ECO:0000256" key="1">
    <source>
        <dbReference type="ARBA" id="ARBA00011744"/>
    </source>
</evidence>
<comment type="function">
    <text evidence="3">Catalyzes the conversion of 2 pyruvate molecules into acetolactate in the first common step of the biosynthetic pathway of the branched-amino acids such as leucine, isoleucine, and valine.</text>
</comment>
<feature type="domain" description="ACT" evidence="4">
    <location>
        <begin position="6"/>
        <end position="84"/>
    </location>
</feature>
<dbReference type="Gene3D" id="3.30.70.1150">
    <property type="entry name" value="ACT-like. Chain A, domain 2"/>
    <property type="match status" value="1"/>
</dbReference>
<dbReference type="PROSITE" id="PS51671">
    <property type="entry name" value="ACT"/>
    <property type="match status" value="1"/>
</dbReference>
<comment type="pathway">
    <text evidence="3">Amino-acid biosynthesis; L-valine biosynthesis; L-valine from pyruvate: step 1/4.</text>
</comment>
<sequence>MKKEYTLTVYTEDQMAVLHKITVILSRRKITLESLNISTSEMDKMYRFTLVLNETFEIVRNVALQIEKVIEVFQCYYNTNEAIVWKQMALFKVKTSSVIHPENTDLLFRKYNARYVTIEKDYTIFEVTGQEEEINNLIVALKQFELIECIKSARIALTMNSESFQLTD</sequence>
<comment type="pathway">
    <text evidence="3">Amino-acid biosynthesis; L-isoleucine biosynthesis; L-isoleucine from 2-oxobutanoate: step 1/4.</text>
</comment>
<dbReference type="Pfam" id="PF22629">
    <property type="entry name" value="ACT_AHAS_ss"/>
    <property type="match status" value="1"/>
</dbReference>
<organism evidence="5 6">
    <name type="scientific">Flavobacterium piscis</name>
    <dbReference type="NCBI Taxonomy" id="1114874"/>
    <lineage>
        <taxon>Bacteria</taxon>
        <taxon>Pseudomonadati</taxon>
        <taxon>Bacteroidota</taxon>
        <taxon>Flavobacteriia</taxon>
        <taxon>Flavobacteriales</taxon>
        <taxon>Flavobacteriaceae</taxon>
        <taxon>Flavobacterium</taxon>
    </lineage>
</organism>
<dbReference type="PANTHER" id="PTHR30239">
    <property type="entry name" value="ACETOLACTATE SYNTHASE SMALL SUBUNIT"/>
    <property type="match status" value="1"/>
</dbReference>
<keyword evidence="3" id="KW-0028">Amino-acid biosynthesis</keyword>
<accession>A0ABX2XHU6</accession>
<keyword evidence="6" id="KW-1185">Reference proteome</keyword>
<evidence type="ECO:0000259" key="4">
    <source>
        <dbReference type="PROSITE" id="PS51671"/>
    </source>
</evidence>
<dbReference type="Proteomes" id="UP000093343">
    <property type="component" value="Unassembled WGS sequence"/>
</dbReference>
<evidence type="ECO:0000256" key="2">
    <source>
        <dbReference type="ARBA" id="ARBA00048670"/>
    </source>
</evidence>
<dbReference type="InterPro" id="IPR004789">
    <property type="entry name" value="Acetalactate_synth_ssu"/>
</dbReference>
<dbReference type="PANTHER" id="PTHR30239:SF0">
    <property type="entry name" value="ACETOLACTATE SYNTHASE SMALL SUBUNIT 1, CHLOROPLASTIC"/>
    <property type="match status" value="1"/>
</dbReference>
<dbReference type="InterPro" id="IPR027271">
    <property type="entry name" value="Acetolactate_synth/TF_NikR_C"/>
</dbReference>